<dbReference type="STRING" id="1294273.roselon_01580"/>
<organism evidence="1 2">
    <name type="scientific">Roseicyclus elongatus DSM 19469</name>
    <dbReference type="NCBI Taxonomy" id="1294273"/>
    <lineage>
        <taxon>Bacteria</taxon>
        <taxon>Pseudomonadati</taxon>
        <taxon>Pseudomonadota</taxon>
        <taxon>Alphaproteobacteria</taxon>
        <taxon>Rhodobacterales</taxon>
        <taxon>Roseobacteraceae</taxon>
        <taxon>Roseicyclus</taxon>
    </lineage>
</organism>
<sequence length="40" mass="4337">MSGPIAAAGVDDVTDPQYAHHFRKEKRVSIRGVPAATHHL</sequence>
<reference evidence="1 2" key="1">
    <citation type="submission" date="2013-03" db="EMBL/GenBank/DDBJ databases">
        <authorList>
            <person name="Fiebig A."/>
            <person name="Goeker M."/>
            <person name="Klenk H.-P.P."/>
        </authorList>
    </citation>
    <scope>NUCLEOTIDE SEQUENCE [LARGE SCALE GENOMIC DNA]</scope>
    <source>
        <strain evidence="2">DSM 19469</strain>
    </source>
</reference>
<proteinExistence type="predicted"/>
<dbReference type="KEGG" id="red:roselon_01580"/>
<dbReference type="EMBL" id="CP004372">
    <property type="protein sequence ID" value="AHM03962.1"/>
    <property type="molecule type" value="Genomic_DNA"/>
</dbReference>
<dbReference type="AlphaFoldDB" id="W8S1E2"/>
<dbReference type="Proteomes" id="UP000019593">
    <property type="component" value="Chromosome"/>
</dbReference>
<gene>
    <name evidence="1" type="ORF">roselon_01580</name>
</gene>
<dbReference type="HOGENOM" id="CLU_3295839_0_0_5"/>
<protein>
    <submittedName>
        <fullName evidence="1">Uncharacterized protein</fullName>
    </submittedName>
</protein>
<name>W8S1E2_9RHOB</name>
<evidence type="ECO:0000313" key="1">
    <source>
        <dbReference type="EMBL" id="AHM03962.1"/>
    </source>
</evidence>
<accession>W8S1E2</accession>
<evidence type="ECO:0000313" key="2">
    <source>
        <dbReference type="Proteomes" id="UP000019593"/>
    </source>
</evidence>
<keyword evidence="2" id="KW-1185">Reference proteome</keyword>